<organism evidence="2 3">
    <name type="scientific">Mucilaginibacter gynuensis</name>
    <dbReference type="NCBI Taxonomy" id="1302236"/>
    <lineage>
        <taxon>Bacteria</taxon>
        <taxon>Pseudomonadati</taxon>
        <taxon>Bacteroidota</taxon>
        <taxon>Sphingobacteriia</taxon>
        <taxon>Sphingobacteriales</taxon>
        <taxon>Sphingobacteriaceae</taxon>
        <taxon>Mucilaginibacter</taxon>
    </lineage>
</organism>
<keyword evidence="1" id="KW-0472">Membrane</keyword>
<keyword evidence="1" id="KW-0812">Transmembrane</keyword>
<name>A0ABP8HMQ9_9SPHI</name>
<dbReference type="Proteomes" id="UP001500582">
    <property type="component" value="Unassembled WGS sequence"/>
</dbReference>
<comment type="caution">
    <text evidence="2">The sequence shown here is derived from an EMBL/GenBank/DDBJ whole genome shotgun (WGS) entry which is preliminary data.</text>
</comment>
<sequence>MTYTWRSTFQLQKDSPYYFIIFATKTLYIYIMELNAIKTYTSGVLISPYPKLVIMVVTLFSTFAFISIIGALILLVPMAFYIINQTINYSLKHIDIDFLRNTITFNSVNFWGVQQKEIVNASDLSFTYRKRDVRRMPHTRNECCIYSNNKTYAELLPGTEGWEDEQVRLICTDLQQLNLKRQIDKYSDREVYL</sequence>
<feature type="transmembrane region" description="Helical" evidence="1">
    <location>
        <begin position="52"/>
        <end position="83"/>
    </location>
</feature>
<evidence type="ECO:0000313" key="2">
    <source>
        <dbReference type="EMBL" id="GAA4341465.1"/>
    </source>
</evidence>
<reference evidence="3" key="1">
    <citation type="journal article" date="2019" name="Int. J. Syst. Evol. Microbiol.">
        <title>The Global Catalogue of Microorganisms (GCM) 10K type strain sequencing project: providing services to taxonomists for standard genome sequencing and annotation.</title>
        <authorList>
            <consortium name="The Broad Institute Genomics Platform"/>
            <consortium name="The Broad Institute Genome Sequencing Center for Infectious Disease"/>
            <person name="Wu L."/>
            <person name="Ma J."/>
        </authorList>
    </citation>
    <scope>NUCLEOTIDE SEQUENCE [LARGE SCALE GENOMIC DNA]</scope>
    <source>
        <strain evidence="3">JCM 17705</strain>
    </source>
</reference>
<dbReference type="EMBL" id="BAABFT010000031">
    <property type="protein sequence ID" value="GAA4341465.1"/>
    <property type="molecule type" value="Genomic_DNA"/>
</dbReference>
<evidence type="ECO:0000313" key="3">
    <source>
        <dbReference type="Proteomes" id="UP001500582"/>
    </source>
</evidence>
<evidence type="ECO:0008006" key="4">
    <source>
        <dbReference type="Google" id="ProtNLM"/>
    </source>
</evidence>
<gene>
    <name evidence="2" type="ORF">GCM10023149_53800</name>
</gene>
<feature type="transmembrane region" description="Helical" evidence="1">
    <location>
        <begin position="15"/>
        <end position="31"/>
    </location>
</feature>
<accession>A0ABP8HMQ9</accession>
<protein>
    <recommendedName>
        <fullName evidence="4">PH (Pleckstrin Homology) domain-containing protein</fullName>
    </recommendedName>
</protein>
<keyword evidence="3" id="KW-1185">Reference proteome</keyword>
<proteinExistence type="predicted"/>
<keyword evidence="1" id="KW-1133">Transmembrane helix</keyword>
<evidence type="ECO:0000256" key="1">
    <source>
        <dbReference type="SAM" id="Phobius"/>
    </source>
</evidence>